<dbReference type="InterPro" id="IPR011008">
    <property type="entry name" value="Dimeric_a/b-barrel"/>
</dbReference>
<organism evidence="2 3">
    <name type="scientific">Conexibacter arvalis</name>
    <dbReference type="NCBI Taxonomy" id="912552"/>
    <lineage>
        <taxon>Bacteria</taxon>
        <taxon>Bacillati</taxon>
        <taxon>Actinomycetota</taxon>
        <taxon>Thermoleophilia</taxon>
        <taxon>Solirubrobacterales</taxon>
        <taxon>Conexibacteraceae</taxon>
        <taxon>Conexibacter</taxon>
    </lineage>
</organism>
<evidence type="ECO:0000313" key="3">
    <source>
        <dbReference type="Proteomes" id="UP000585272"/>
    </source>
</evidence>
<dbReference type="InterPro" id="IPR010753">
    <property type="entry name" value="DUF1330"/>
</dbReference>
<evidence type="ECO:0000259" key="1">
    <source>
        <dbReference type="Pfam" id="PF07045"/>
    </source>
</evidence>
<dbReference type="SUPFAM" id="SSF54909">
    <property type="entry name" value="Dimeric alpha+beta barrel"/>
    <property type="match status" value="1"/>
</dbReference>
<name>A0A840IEW2_9ACTN</name>
<dbReference type="Gene3D" id="3.30.70.100">
    <property type="match status" value="1"/>
</dbReference>
<accession>A0A840IEW2</accession>
<sequence length="110" mass="12203">MPTYAFAHLQTVDFNAEIVEYIERIDATLEPFEGRFLIHGEAPTVVDGSFEGMLVAIEFPDRERATAWYESDAYQQILPLRTRNATGGAFIVDGVAPGYRAASFVARSKA</sequence>
<keyword evidence="3" id="KW-1185">Reference proteome</keyword>
<dbReference type="AlphaFoldDB" id="A0A840IEW2"/>
<dbReference type="Pfam" id="PF07045">
    <property type="entry name" value="DUF1330"/>
    <property type="match status" value="1"/>
</dbReference>
<proteinExistence type="predicted"/>
<comment type="caution">
    <text evidence="2">The sequence shown here is derived from an EMBL/GenBank/DDBJ whole genome shotgun (WGS) entry which is preliminary data.</text>
</comment>
<feature type="domain" description="DUF1330" evidence="1">
    <location>
        <begin position="3"/>
        <end position="95"/>
    </location>
</feature>
<dbReference type="RefSeq" id="WP_183342357.1">
    <property type="nucleotide sequence ID" value="NZ_JACHNU010000002.1"/>
</dbReference>
<evidence type="ECO:0000313" key="2">
    <source>
        <dbReference type="EMBL" id="MBB4662855.1"/>
    </source>
</evidence>
<dbReference type="EMBL" id="JACHNU010000002">
    <property type="protein sequence ID" value="MBB4662855.1"/>
    <property type="molecule type" value="Genomic_DNA"/>
</dbReference>
<dbReference type="Proteomes" id="UP000585272">
    <property type="component" value="Unassembled WGS sequence"/>
</dbReference>
<dbReference type="PANTHER" id="PTHR41521">
    <property type="match status" value="1"/>
</dbReference>
<dbReference type="PANTHER" id="PTHR41521:SF4">
    <property type="entry name" value="BLR0684 PROTEIN"/>
    <property type="match status" value="1"/>
</dbReference>
<gene>
    <name evidence="2" type="ORF">BDZ31_002441</name>
</gene>
<protein>
    <submittedName>
        <fullName evidence="2">Uncharacterized protein (DUF1330 family)</fullName>
    </submittedName>
</protein>
<reference evidence="2 3" key="1">
    <citation type="submission" date="2020-08" db="EMBL/GenBank/DDBJ databases">
        <title>Genomic Encyclopedia of Archaeal and Bacterial Type Strains, Phase II (KMG-II): from individual species to whole genera.</title>
        <authorList>
            <person name="Goeker M."/>
        </authorList>
    </citation>
    <scope>NUCLEOTIDE SEQUENCE [LARGE SCALE GENOMIC DNA]</scope>
    <source>
        <strain evidence="2 3">DSM 23288</strain>
    </source>
</reference>